<evidence type="ECO:0000313" key="3">
    <source>
        <dbReference type="Proteomes" id="UP000381260"/>
    </source>
</evidence>
<organism evidence="2 3">
    <name type="scientific">Serratia proteamaculans</name>
    <dbReference type="NCBI Taxonomy" id="28151"/>
    <lineage>
        <taxon>Bacteria</taxon>
        <taxon>Pseudomonadati</taxon>
        <taxon>Pseudomonadota</taxon>
        <taxon>Gammaproteobacteria</taxon>
        <taxon>Enterobacterales</taxon>
        <taxon>Yersiniaceae</taxon>
        <taxon>Serratia</taxon>
    </lineage>
</organism>
<keyword evidence="1" id="KW-0812">Transmembrane</keyword>
<name>A0A5Q2V967_SERPR</name>
<dbReference type="AlphaFoldDB" id="A0A5Q2V967"/>
<dbReference type="Proteomes" id="UP000381260">
    <property type="component" value="Chromosome"/>
</dbReference>
<reference evidence="2 3" key="1">
    <citation type="submission" date="2019-11" db="EMBL/GenBank/DDBJ databases">
        <title>The Phosphoenolpyruvate Phosphotransferase System Regulates Serratia proteamaculans 336X Biofilm Formation and Wheat Roots colonization.</title>
        <authorList>
            <person name="Liu F."/>
        </authorList>
    </citation>
    <scope>NUCLEOTIDE SEQUENCE [LARGE SCALE GENOMIC DNA]</scope>
    <source>
        <strain evidence="2 3">336X</strain>
    </source>
</reference>
<protein>
    <submittedName>
        <fullName evidence="2">Uncharacterized protein</fullName>
    </submittedName>
</protein>
<keyword evidence="1" id="KW-1133">Transmembrane helix</keyword>
<feature type="transmembrane region" description="Helical" evidence="1">
    <location>
        <begin position="107"/>
        <end position="127"/>
    </location>
</feature>
<accession>A0A5Q2V967</accession>
<sequence length="130" mass="15366">MKIVVIIGFLLLLLSALIQFIYYRRNKAAFSEFYQNYVGNKLLVPPFVVFADNLGFIGVSLKAQWFLWLLNNRKIKIDRNTYLDSKAYEFVQTTASKKLQRWIRNDFRLLMLQGAILILMCILIYFIDKT</sequence>
<keyword evidence="1" id="KW-0472">Membrane</keyword>
<proteinExistence type="predicted"/>
<dbReference type="RefSeq" id="WP_153858192.1">
    <property type="nucleotide sequence ID" value="NZ_CP045913.1"/>
</dbReference>
<evidence type="ECO:0000256" key="1">
    <source>
        <dbReference type="SAM" id="Phobius"/>
    </source>
</evidence>
<gene>
    <name evidence="2" type="ORF">GHV41_07990</name>
</gene>
<evidence type="ECO:0000313" key="2">
    <source>
        <dbReference type="EMBL" id="QGH60786.1"/>
    </source>
</evidence>
<feature type="transmembrane region" description="Helical" evidence="1">
    <location>
        <begin position="43"/>
        <end position="70"/>
    </location>
</feature>
<dbReference type="EMBL" id="CP045913">
    <property type="protein sequence ID" value="QGH60786.1"/>
    <property type="molecule type" value="Genomic_DNA"/>
</dbReference>